<proteinExistence type="predicted"/>
<protein>
    <recommendedName>
        <fullName evidence="2">DUF4145 domain-containing protein</fullName>
    </recommendedName>
</protein>
<evidence type="ECO:0000313" key="1">
    <source>
        <dbReference type="EMBL" id="CAE4598342.1"/>
    </source>
</evidence>
<name>A0A7S4QZ27_9STRA</name>
<gene>
    <name evidence="1" type="ORF">DBRI00130_LOCUS10238</name>
</gene>
<dbReference type="AlphaFoldDB" id="A0A7S4QZ27"/>
<dbReference type="EMBL" id="HBNS01012684">
    <property type="protein sequence ID" value="CAE4598342.1"/>
    <property type="molecule type" value="Transcribed_RNA"/>
</dbReference>
<reference evidence="1" key="1">
    <citation type="submission" date="2021-01" db="EMBL/GenBank/DDBJ databases">
        <authorList>
            <person name="Corre E."/>
            <person name="Pelletier E."/>
            <person name="Niang G."/>
            <person name="Scheremetjew M."/>
            <person name="Finn R."/>
            <person name="Kale V."/>
            <person name="Holt S."/>
            <person name="Cochrane G."/>
            <person name="Meng A."/>
            <person name="Brown T."/>
            <person name="Cohen L."/>
        </authorList>
    </citation>
    <scope>NUCLEOTIDE SEQUENCE</scope>
    <source>
        <strain evidence="1">GSO104</strain>
    </source>
</reference>
<evidence type="ECO:0008006" key="2">
    <source>
        <dbReference type="Google" id="ProtNLM"/>
    </source>
</evidence>
<organism evidence="1">
    <name type="scientific">Ditylum brightwellii</name>
    <dbReference type="NCBI Taxonomy" id="49249"/>
    <lineage>
        <taxon>Eukaryota</taxon>
        <taxon>Sar</taxon>
        <taxon>Stramenopiles</taxon>
        <taxon>Ochrophyta</taxon>
        <taxon>Bacillariophyta</taxon>
        <taxon>Mediophyceae</taxon>
        <taxon>Lithodesmiophycidae</taxon>
        <taxon>Lithodesmiales</taxon>
        <taxon>Lithodesmiaceae</taxon>
        <taxon>Ditylum</taxon>
    </lineage>
</organism>
<accession>A0A7S4QZ27</accession>
<sequence>MGANQSTTQSYLQYKNDFELVIRATKDLEHLLETQFGAPSSKQDGLHDKITHAQQSANLSKETVKKMRYLVTIRNKLVHDHGFNQLPDRRGFALSYDSVEKELKEVLAKRGEKKGASADVCIIC</sequence>